<dbReference type="PANTHER" id="PTHR30098">
    <property type="entry name" value="LEUCYL/PHENYLALANYL-TRNA--PROTEIN TRANSFERASE"/>
    <property type="match status" value="1"/>
</dbReference>
<dbReference type="Pfam" id="PF03588">
    <property type="entry name" value="Leu_Phe_trans"/>
    <property type="match status" value="1"/>
</dbReference>
<comment type="subcellular location">
    <subcellularLocation>
        <location evidence="4">Cytoplasm</location>
    </subcellularLocation>
</comment>
<dbReference type="PANTHER" id="PTHR30098:SF2">
    <property type="entry name" value="LEUCYL_PHENYLALANYL-TRNA--PROTEIN TRANSFERASE"/>
    <property type="match status" value="1"/>
</dbReference>
<keyword evidence="1 4" id="KW-0963">Cytoplasm</keyword>
<feature type="compositionally biased region" description="Polar residues" evidence="5">
    <location>
        <begin position="200"/>
        <end position="212"/>
    </location>
</feature>
<sequence length="212" mass="23502">MTDRLSPELLLAGYAQGIFPMAESREDTRLYWFDPKLRGIIPLDNFHISRSLARVIRRETFTISTNEAFRAVVEGCADRHETWINGSLFSLYDALHAAGFAHSLEVWSGKDLVGGIFGITLGGAFFGESMFSRATNASKVALAYTVDRLRRAGFCLFDTQYLTPHLASLGGVEIPREDYHARLAEALQRTADFTAPPPSSGHSILQRMAQTS</sequence>
<dbReference type="AlphaFoldDB" id="A0A2A4CSC9"/>
<dbReference type="GO" id="GO:0005737">
    <property type="term" value="C:cytoplasm"/>
    <property type="evidence" value="ECO:0007669"/>
    <property type="project" value="UniProtKB-SubCell"/>
</dbReference>
<dbReference type="EC" id="2.3.2.6" evidence="4"/>
<dbReference type="InterPro" id="IPR042221">
    <property type="entry name" value="Leu/Phe-tRNA_Trfase_N"/>
</dbReference>
<dbReference type="Gene3D" id="3.40.630.70">
    <property type="entry name" value="Leucyl/phenylalanyl-tRNA-protein transferase, C-terminal domain"/>
    <property type="match status" value="1"/>
</dbReference>
<dbReference type="InterPro" id="IPR016181">
    <property type="entry name" value="Acyl_CoA_acyltransferase"/>
</dbReference>
<keyword evidence="2 4" id="KW-0808">Transferase</keyword>
<keyword evidence="3 4" id="KW-0012">Acyltransferase</keyword>
<dbReference type="InterPro" id="IPR042203">
    <property type="entry name" value="Leu/Phe-tRNA_Trfase_C"/>
</dbReference>
<comment type="catalytic activity">
    <reaction evidence="4">
        <text>L-phenylalanyl-tRNA(Phe) + an N-terminal L-alpha-aminoacyl-[protein] = an N-terminal L-phenylalanyl-L-alpha-aminoacyl-[protein] + tRNA(Phe)</text>
        <dbReference type="Rhea" id="RHEA:43632"/>
        <dbReference type="Rhea" id="RHEA-COMP:9668"/>
        <dbReference type="Rhea" id="RHEA-COMP:9699"/>
        <dbReference type="Rhea" id="RHEA-COMP:10636"/>
        <dbReference type="Rhea" id="RHEA-COMP:10637"/>
        <dbReference type="ChEBI" id="CHEBI:78442"/>
        <dbReference type="ChEBI" id="CHEBI:78531"/>
        <dbReference type="ChEBI" id="CHEBI:78597"/>
        <dbReference type="ChEBI" id="CHEBI:83561"/>
        <dbReference type="EC" id="2.3.2.6"/>
    </reaction>
</comment>
<dbReference type="InterPro" id="IPR004616">
    <property type="entry name" value="Leu/Phe-tRNA_Trfase"/>
</dbReference>
<comment type="similarity">
    <text evidence="4">Belongs to the L/F-transferase family.</text>
</comment>
<evidence type="ECO:0000256" key="3">
    <source>
        <dbReference type="ARBA" id="ARBA00023315"/>
    </source>
</evidence>
<proteinExistence type="inferred from homology"/>
<evidence type="ECO:0000256" key="5">
    <source>
        <dbReference type="SAM" id="MobiDB-lite"/>
    </source>
</evidence>
<organism evidence="6 7">
    <name type="scientific">Pseudothioclava arenosa</name>
    <dbReference type="NCBI Taxonomy" id="1795308"/>
    <lineage>
        <taxon>Bacteria</taxon>
        <taxon>Pseudomonadati</taxon>
        <taxon>Pseudomonadota</taxon>
        <taxon>Alphaproteobacteria</taxon>
        <taxon>Rhodobacterales</taxon>
        <taxon>Paracoccaceae</taxon>
        <taxon>Pseudothioclava</taxon>
    </lineage>
</organism>
<gene>
    <name evidence="4" type="primary">aat</name>
    <name evidence="6" type="ORF">CLN94_05110</name>
</gene>
<protein>
    <recommendedName>
        <fullName evidence="4">Leucyl/phenylalanyl-tRNA--protein transferase</fullName>
        <ecNumber evidence="4">2.3.2.6</ecNumber>
    </recommendedName>
    <alternativeName>
        <fullName evidence="4">L/F-transferase</fullName>
    </alternativeName>
    <alternativeName>
        <fullName evidence="4">Leucyltransferase</fullName>
    </alternativeName>
    <alternativeName>
        <fullName evidence="4">Phenyalanyltransferase</fullName>
    </alternativeName>
</protein>
<evidence type="ECO:0000256" key="4">
    <source>
        <dbReference type="HAMAP-Rule" id="MF_00688"/>
    </source>
</evidence>
<feature type="region of interest" description="Disordered" evidence="5">
    <location>
        <begin position="192"/>
        <end position="212"/>
    </location>
</feature>
<comment type="catalytic activity">
    <reaction evidence="4">
        <text>N-terminal L-lysyl-[protein] + L-leucyl-tRNA(Leu) = N-terminal L-leucyl-L-lysyl-[protein] + tRNA(Leu) + H(+)</text>
        <dbReference type="Rhea" id="RHEA:12340"/>
        <dbReference type="Rhea" id="RHEA-COMP:9613"/>
        <dbReference type="Rhea" id="RHEA-COMP:9622"/>
        <dbReference type="Rhea" id="RHEA-COMP:12670"/>
        <dbReference type="Rhea" id="RHEA-COMP:12671"/>
        <dbReference type="ChEBI" id="CHEBI:15378"/>
        <dbReference type="ChEBI" id="CHEBI:65249"/>
        <dbReference type="ChEBI" id="CHEBI:78442"/>
        <dbReference type="ChEBI" id="CHEBI:78494"/>
        <dbReference type="ChEBI" id="CHEBI:133043"/>
        <dbReference type="EC" id="2.3.2.6"/>
    </reaction>
</comment>
<dbReference type="EMBL" id="NTJD01000003">
    <property type="protein sequence ID" value="PCD77152.1"/>
    <property type="molecule type" value="Genomic_DNA"/>
</dbReference>
<dbReference type="OrthoDB" id="9790282at2"/>
<evidence type="ECO:0000256" key="2">
    <source>
        <dbReference type="ARBA" id="ARBA00022679"/>
    </source>
</evidence>
<dbReference type="NCBIfam" id="TIGR00667">
    <property type="entry name" value="aat"/>
    <property type="match status" value="1"/>
</dbReference>
<name>A0A2A4CSC9_9RHOB</name>
<dbReference type="GO" id="GO:0030163">
    <property type="term" value="P:protein catabolic process"/>
    <property type="evidence" value="ECO:0007669"/>
    <property type="project" value="UniProtKB-UniRule"/>
</dbReference>
<dbReference type="GO" id="GO:0008914">
    <property type="term" value="F:leucyl-tRNA--protein transferase activity"/>
    <property type="evidence" value="ECO:0007669"/>
    <property type="project" value="UniProtKB-UniRule"/>
</dbReference>
<dbReference type="HAMAP" id="MF_00688">
    <property type="entry name" value="Leu_Phe_trans"/>
    <property type="match status" value="1"/>
</dbReference>
<evidence type="ECO:0000313" key="7">
    <source>
        <dbReference type="Proteomes" id="UP000243507"/>
    </source>
</evidence>
<dbReference type="RefSeq" id="WP_096431832.1">
    <property type="nucleotide sequence ID" value="NZ_NTJD01000003.1"/>
</dbReference>
<comment type="caution">
    <text evidence="6">The sequence shown here is derived from an EMBL/GenBank/DDBJ whole genome shotgun (WGS) entry which is preliminary data.</text>
</comment>
<dbReference type="FunFam" id="3.40.630.70:FF:000001">
    <property type="entry name" value="Leucyl/phenylalanyl-tRNA--protein transferase"/>
    <property type="match status" value="1"/>
</dbReference>
<comment type="catalytic activity">
    <reaction evidence="4">
        <text>N-terminal L-arginyl-[protein] + L-leucyl-tRNA(Leu) = N-terminal L-leucyl-L-arginyl-[protein] + tRNA(Leu) + H(+)</text>
        <dbReference type="Rhea" id="RHEA:50416"/>
        <dbReference type="Rhea" id="RHEA-COMP:9613"/>
        <dbReference type="Rhea" id="RHEA-COMP:9622"/>
        <dbReference type="Rhea" id="RHEA-COMP:12672"/>
        <dbReference type="Rhea" id="RHEA-COMP:12673"/>
        <dbReference type="ChEBI" id="CHEBI:15378"/>
        <dbReference type="ChEBI" id="CHEBI:64719"/>
        <dbReference type="ChEBI" id="CHEBI:78442"/>
        <dbReference type="ChEBI" id="CHEBI:78494"/>
        <dbReference type="ChEBI" id="CHEBI:133044"/>
        <dbReference type="EC" id="2.3.2.6"/>
    </reaction>
</comment>
<reference evidence="6 7" key="1">
    <citation type="submission" date="2017-09" db="EMBL/GenBank/DDBJ databases">
        <title>A multilocus sequence analysis scheme for characterization of bacteria in the genus Thioclava.</title>
        <authorList>
            <person name="Liu Y."/>
            <person name="Shao Z."/>
        </authorList>
    </citation>
    <scope>NUCLEOTIDE SEQUENCE [LARGE SCALE GENOMIC DNA]</scope>
    <source>
        <strain evidence="6 7">CAU 1312</strain>
    </source>
</reference>
<comment type="function">
    <text evidence="4">Functions in the N-end rule pathway of protein degradation where it conjugates Leu, Phe and, less efficiently, Met from aminoacyl-tRNAs to the N-termini of proteins containing an N-terminal arginine or lysine.</text>
</comment>
<evidence type="ECO:0000256" key="1">
    <source>
        <dbReference type="ARBA" id="ARBA00022490"/>
    </source>
</evidence>
<dbReference type="SUPFAM" id="SSF55729">
    <property type="entry name" value="Acyl-CoA N-acyltransferases (Nat)"/>
    <property type="match status" value="1"/>
</dbReference>
<dbReference type="Proteomes" id="UP000243507">
    <property type="component" value="Unassembled WGS sequence"/>
</dbReference>
<evidence type="ECO:0000313" key="6">
    <source>
        <dbReference type="EMBL" id="PCD77152.1"/>
    </source>
</evidence>
<dbReference type="Gene3D" id="3.30.70.3550">
    <property type="entry name" value="Leucyl/phenylalanyl-tRNA-protein transferase, N-terminal domain"/>
    <property type="match status" value="1"/>
</dbReference>
<accession>A0A2A4CSC9</accession>
<keyword evidence="7" id="KW-1185">Reference proteome</keyword>